<gene>
    <name evidence="1" type="ORF">S12H4_27479</name>
</gene>
<reference evidence="1" key="1">
    <citation type="journal article" date="2014" name="Front. Microbiol.">
        <title>High frequency of phylogenetically diverse reductive dehalogenase-homologous genes in deep subseafloor sedimentary metagenomes.</title>
        <authorList>
            <person name="Kawai M."/>
            <person name="Futagami T."/>
            <person name="Toyoda A."/>
            <person name="Takaki Y."/>
            <person name="Nishi S."/>
            <person name="Hori S."/>
            <person name="Arai W."/>
            <person name="Tsubouchi T."/>
            <person name="Morono Y."/>
            <person name="Uchiyama I."/>
            <person name="Ito T."/>
            <person name="Fujiyama A."/>
            <person name="Inagaki F."/>
            <person name="Takami H."/>
        </authorList>
    </citation>
    <scope>NUCLEOTIDE SEQUENCE</scope>
    <source>
        <strain evidence="1">Expedition CK06-06</strain>
    </source>
</reference>
<protein>
    <recommendedName>
        <fullName evidence="2">YokE-like PH domain-containing protein</fullName>
    </recommendedName>
</protein>
<feature type="non-terminal residue" evidence="1">
    <location>
        <position position="1"/>
    </location>
</feature>
<organism evidence="1">
    <name type="scientific">marine sediment metagenome</name>
    <dbReference type="NCBI Taxonomy" id="412755"/>
    <lineage>
        <taxon>unclassified sequences</taxon>
        <taxon>metagenomes</taxon>
        <taxon>ecological metagenomes</taxon>
    </lineage>
</organism>
<name>X1UZF7_9ZZZZ</name>
<comment type="caution">
    <text evidence="1">The sequence shown here is derived from an EMBL/GenBank/DDBJ whole genome shotgun (WGS) entry which is preliminary data.</text>
</comment>
<sequence>GLIYLLVVYRHAGSRRIFSISPKGIKIVVTKEPICEADWSKFDSIEVEKLAGRSNSTDYRFYFTKHGVVYREIRIKGSIDFSGLNCRAIVSQMQHYAEKMNKQFIGGKRRRNK</sequence>
<evidence type="ECO:0000313" key="1">
    <source>
        <dbReference type="EMBL" id="GAI97764.1"/>
    </source>
</evidence>
<evidence type="ECO:0008006" key="2">
    <source>
        <dbReference type="Google" id="ProtNLM"/>
    </source>
</evidence>
<accession>X1UZF7</accession>
<dbReference type="EMBL" id="BARW01015691">
    <property type="protein sequence ID" value="GAI97764.1"/>
    <property type="molecule type" value="Genomic_DNA"/>
</dbReference>
<dbReference type="AlphaFoldDB" id="X1UZF7"/>
<proteinExistence type="predicted"/>